<comment type="caution">
    <text evidence="10">The sequence shown here is derived from an EMBL/GenBank/DDBJ whole genome shotgun (WGS) entry which is preliminary data.</text>
</comment>
<keyword evidence="11" id="KW-1185">Reference proteome</keyword>
<evidence type="ECO:0000256" key="9">
    <source>
        <dbReference type="RuleBase" id="RU365072"/>
    </source>
</evidence>
<evidence type="ECO:0000256" key="7">
    <source>
        <dbReference type="ARBA" id="ARBA00023136"/>
    </source>
</evidence>
<keyword evidence="6 9" id="KW-0906">Nuclear pore complex</keyword>
<dbReference type="FunFam" id="1.10.3450.20:FF:000001">
    <property type="entry name" value="Nuclear pore complex protein"/>
    <property type="match status" value="1"/>
</dbReference>
<keyword evidence="5 9" id="KW-0811">Translocation</keyword>
<dbReference type="GO" id="GO:0031965">
    <property type="term" value="C:nuclear membrane"/>
    <property type="evidence" value="ECO:0007669"/>
    <property type="project" value="UniProtKB-SubCell"/>
</dbReference>
<dbReference type="GO" id="GO:0000973">
    <property type="term" value="P:post-transcriptional tethering of RNA polymerase II gene DNA at nuclear periphery"/>
    <property type="evidence" value="ECO:0007669"/>
    <property type="project" value="TreeGrafter"/>
</dbReference>
<proteinExistence type="inferred from homology"/>
<dbReference type="AlphaFoldDB" id="A0AA38HS61"/>
<gene>
    <name evidence="10" type="ORF">Zmor_025703</name>
</gene>
<comment type="function">
    <text evidence="9">Functions as a component of the nuclear pore complex (NPC).</text>
</comment>
<comment type="subunit">
    <text evidence="9">Part of the nuclear pore complex (NPC).</text>
</comment>
<evidence type="ECO:0000256" key="5">
    <source>
        <dbReference type="ARBA" id="ARBA00023010"/>
    </source>
</evidence>
<evidence type="ECO:0000256" key="3">
    <source>
        <dbReference type="ARBA" id="ARBA00022816"/>
    </source>
</evidence>
<keyword evidence="2 9" id="KW-0813">Transport</keyword>
<dbReference type="GO" id="GO:0031080">
    <property type="term" value="C:nuclear pore outer ring"/>
    <property type="evidence" value="ECO:0007669"/>
    <property type="project" value="TreeGrafter"/>
</dbReference>
<dbReference type="GO" id="GO:0006606">
    <property type="term" value="P:protein import into nucleus"/>
    <property type="evidence" value="ECO:0007669"/>
    <property type="project" value="TreeGrafter"/>
</dbReference>
<dbReference type="PANTHER" id="PTHR13003">
    <property type="entry name" value="NUP107-RELATED"/>
    <property type="match status" value="1"/>
</dbReference>
<evidence type="ECO:0000256" key="1">
    <source>
        <dbReference type="ARBA" id="ARBA00009510"/>
    </source>
</evidence>
<comment type="subcellular location">
    <subcellularLocation>
        <location evidence="9">Nucleus</location>
        <location evidence="9">Nuclear pore complex</location>
    </subcellularLocation>
    <subcellularLocation>
        <location evidence="9">Nucleus membrane</location>
    </subcellularLocation>
</comment>
<reference evidence="10" key="1">
    <citation type="journal article" date="2023" name="G3 (Bethesda)">
        <title>Whole genome assemblies of Zophobas morio and Tenebrio molitor.</title>
        <authorList>
            <person name="Kaur S."/>
            <person name="Stinson S.A."/>
            <person name="diCenzo G.C."/>
        </authorList>
    </citation>
    <scope>NUCLEOTIDE SEQUENCE</scope>
    <source>
        <strain evidence="10">QUZm001</strain>
    </source>
</reference>
<evidence type="ECO:0000256" key="6">
    <source>
        <dbReference type="ARBA" id="ARBA00023132"/>
    </source>
</evidence>
<keyword evidence="8 9" id="KW-0539">Nucleus</keyword>
<sequence length="835" mass="95581">MDNDLERSVRLLEDALQTPTKGLFKPSALTPRREAISNLSVSMAPSELRRVLESENTLFADTMALMLHDDKTIAGSVIQGGTPWKNTVDNLYTEFANILQSCSEESEILEVAKELARCCSDALAVIQSLKSQVAVGELPEEKWLENERNNWRLLYVLYNDRMHAKDSNNEDHMIDFGSSEKTCISELFRRENLIRESQLVIDWLEQNALDRDDPILHHSDWTYGWEHTLHQLITPDSIAIGSTVDIVKSIHPDAPHSQGLSLHHLDSENDKKLCQRVFMEIRCGNLEKAQELCSSCGHPWRAAMLEGWKLYHNPNIVQNSEEVMDDGLNHYKDVEGNSNRDLWKSCAINFCKASHLNIYEKAAVASLCGNLEGILPVCTTWEDYLWAYMKTMVDIRVESEIRDNIMKNYKPLPEEYWEQKLSLSQVFNILETSKNLTVFTEAKQTDHVIQKHIILDEIPKLISLLEARSEEPTVSTHWLRFFAHLVLFFDSVGDFTNRKVSEKIVETYINRLSDMNETQLVAFYVSKLGKRKQVVLYAKHCEKILTHNDRKNALNYAEQFNLDVYAISTRIVESITNKPSEVDVPGNLQKKLTEIDEIKISSLDWLMFYEEQLAEALAHTNTLIFKFLTLGKLEAAHLAIAKIPHDTVDKIKSEGEVSEQTEEIIKDYLSYKAYLDAQEGFNEWFRQYRNKPTPPPELPESAQFTEKVAHKHKVSQFKAETERWKLTTSHSAKTAKTLLYNVLLFPQGWLVGAEDAEYLRSVCIPEVVLLLYSVISESAMHEEAVQLSDLVAAEKYGLYKVYSKEKLGELLEKICESSVALLNAKKDPFGNPSRA</sequence>
<dbReference type="Proteomes" id="UP001168821">
    <property type="component" value="Unassembled WGS sequence"/>
</dbReference>
<evidence type="ECO:0000256" key="4">
    <source>
        <dbReference type="ARBA" id="ARBA00022927"/>
    </source>
</evidence>
<evidence type="ECO:0000313" key="10">
    <source>
        <dbReference type="EMBL" id="KAJ3642958.1"/>
    </source>
</evidence>
<dbReference type="GO" id="GO:0006406">
    <property type="term" value="P:mRNA export from nucleus"/>
    <property type="evidence" value="ECO:0007669"/>
    <property type="project" value="TreeGrafter"/>
</dbReference>
<comment type="similarity">
    <text evidence="1 9">Belongs to the nucleoporin Nup84/Nup107 family.</text>
</comment>
<dbReference type="InterPro" id="IPR007252">
    <property type="entry name" value="Nup84/Nup107"/>
</dbReference>
<protein>
    <recommendedName>
        <fullName evidence="9">Nuclear pore complex protein</fullName>
    </recommendedName>
</protein>
<dbReference type="Gene3D" id="1.10.3450.20">
    <property type="match status" value="1"/>
</dbReference>
<dbReference type="EMBL" id="JALNTZ010000008">
    <property type="protein sequence ID" value="KAJ3642958.1"/>
    <property type="molecule type" value="Genomic_DNA"/>
</dbReference>
<keyword evidence="7 9" id="KW-0472">Membrane</keyword>
<dbReference type="PANTHER" id="PTHR13003:SF2">
    <property type="entry name" value="NUCLEAR PORE COMPLEX PROTEIN NUP107"/>
    <property type="match status" value="1"/>
</dbReference>
<dbReference type="Pfam" id="PF04121">
    <property type="entry name" value="Nup84_Nup100"/>
    <property type="match status" value="1"/>
</dbReference>
<name>A0AA38HS61_9CUCU</name>
<dbReference type="GO" id="GO:0017056">
    <property type="term" value="F:structural constituent of nuclear pore"/>
    <property type="evidence" value="ECO:0007669"/>
    <property type="project" value="UniProtKB-UniRule"/>
</dbReference>
<evidence type="ECO:0000313" key="11">
    <source>
        <dbReference type="Proteomes" id="UP001168821"/>
    </source>
</evidence>
<dbReference type="Gene3D" id="1.20.190.50">
    <property type="match status" value="1"/>
</dbReference>
<organism evidence="10 11">
    <name type="scientific">Zophobas morio</name>
    <dbReference type="NCBI Taxonomy" id="2755281"/>
    <lineage>
        <taxon>Eukaryota</taxon>
        <taxon>Metazoa</taxon>
        <taxon>Ecdysozoa</taxon>
        <taxon>Arthropoda</taxon>
        <taxon>Hexapoda</taxon>
        <taxon>Insecta</taxon>
        <taxon>Pterygota</taxon>
        <taxon>Neoptera</taxon>
        <taxon>Endopterygota</taxon>
        <taxon>Coleoptera</taxon>
        <taxon>Polyphaga</taxon>
        <taxon>Cucujiformia</taxon>
        <taxon>Tenebrionidae</taxon>
        <taxon>Zophobas</taxon>
    </lineage>
</organism>
<keyword evidence="3" id="KW-0509">mRNA transport</keyword>
<evidence type="ECO:0000256" key="2">
    <source>
        <dbReference type="ARBA" id="ARBA00022448"/>
    </source>
</evidence>
<keyword evidence="4" id="KW-0653">Protein transport</keyword>
<evidence type="ECO:0000256" key="8">
    <source>
        <dbReference type="ARBA" id="ARBA00023242"/>
    </source>
</evidence>
<accession>A0AA38HS61</accession>